<protein>
    <recommendedName>
        <fullName evidence="2">Potassium channel domain-containing protein</fullName>
    </recommendedName>
</protein>
<dbReference type="Gene3D" id="1.10.287.70">
    <property type="match status" value="1"/>
</dbReference>
<dbReference type="OrthoDB" id="6513287at2759"/>
<gene>
    <name evidence="3" type="ORF">ONB1V03_LOCUS3676</name>
</gene>
<dbReference type="Pfam" id="PF07885">
    <property type="entry name" value="Ion_trans_2"/>
    <property type="match status" value="1"/>
</dbReference>
<evidence type="ECO:0000313" key="3">
    <source>
        <dbReference type="EMBL" id="CAD7642598.1"/>
    </source>
</evidence>
<organism evidence="3">
    <name type="scientific">Oppiella nova</name>
    <dbReference type="NCBI Taxonomy" id="334625"/>
    <lineage>
        <taxon>Eukaryota</taxon>
        <taxon>Metazoa</taxon>
        <taxon>Ecdysozoa</taxon>
        <taxon>Arthropoda</taxon>
        <taxon>Chelicerata</taxon>
        <taxon>Arachnida</taxon>
        <taxon>Acari</taxon>
        <taxon>Acariformes</taxon>
        <taxon>Sarcoptiformes</taxon>
        <taxon>Oribatida</taxon>
        <taxon>Brachypylina</taxon>
        <taxon>Oppioidea</taxon>
        <taxon>Oppiidae</taxon>
        <taxon>Oppiella</taxon>
    </lineage>
</organism>
<reference evidence="3" key="1">
    <citation type="submission" date="2020-11" db="EMBL/GenBank/DDBJ databases">
        <authorList>
            <person name="Tran Van P."/>
        </authorList>
    </citation>
    <scope>NUCLEOTIDE SEQUENCE</scope>
</reference>
<dbReference type="SUPFAM" id="SSF81324">
    <property type="entry name" value="Voltage-gated potassium channels"/>
    <property type="match status" value="1"/>
</dbReference>
<dbReference type="PANTHER" id="PTHR47735:SF9">
    <property type="entry name" value="POTASSIUM VOLTAGE-GATED CHANNEL SUBFAMILY KQT MEMBER 4-LIKE ISOFORM X1"/>
    <property type="match status" value="1"/>
</dbReference>
<feature type="domain" description="Potassium channel" evidence="2">
    <location>
        <begin position="5"/>
        <end position="69"/>
    </location>
</feature>
<dbReference type="InterPro" id="IPR013099">
    <property type="entry name" value="K_chnl_dom"/>
</dbReference>
<proteinExistence type="predicted"/>
<dbReference type="Gene3D" id="6.10.140.1910">
    <property type="match status" value="1"/>
</dbReference>
<dbReference type="PRINTS" id="PR00169">
    <property type="entry name" value="KCHANNEL"/>
</dbReference>
<dbReference type="GO" id="GO:0005249">
    <property type="term" value="F:voltage-gated potassium channel activity"/>
    <property type="evidence" value="ECO:0007669"/>
    <property type="project" value="InterPro"/>
</dbReference>
<name>A0A7R9LJ80_9ACAR</name>
<evidence type="ECO:0000313" key="4">
    <source>
        <dbReference type="Proteomes" id="UP000728032"/>
    </source>
</evidence>
<evidence type="ECO:0000259" key="2">
    <source>
        <dbReference type="Pfam" id="PF07885"/>
    </source>
</evidence>
<keyword evidence="4" id="KW-1185">Reference proteome</keyword>
<evidence type="ECO:0000256" key="1">
    <source>
        <dbReference type="SAM" id="Phobius"/>
    </source>
</evidence>
<dbReference type="EMBL" id="CAJPVJ010001135">
    <property type="protein sequence ID" value="CAG2164116.1"/>
    <property type="molecule type" value="Genomic_DNA"/>
</dbReference>
<dbReference type="GO" id="GO:0008076">
    <property type="term" value="C:voltage-gated potassium channel complex"/>
    <property type="evidence" value="ECO:0007669"/>
    <property type="project" value="TreeGrafter"/>
</dbReference>
<dbReference type="AlphaFoldDB" id="A0A7R9LJ80"/>
<accession>A0A7R9LJ80</accession>
<keyword evidence="1" id="KW-0472">Membrane</keyword>
<dbReference type="InterPro" id="IPR003937">
    <property type="entry name" value="K_chnl_volt-dep_KCNQ"/>
</dbReference>
<sequence>MASFLIYLAETQTNSQFATIANGMWWSVETLFTVGYGDIVPMSTLGRFVGSIFIIIGYWLYALPVEIIGAGLALRLQKMETDVKHNPQLIPAVILIQSYWRCYASNHRSLFQTTWYIPHNRVIVDRNQRNVVRFIRTVKLLAAKQAFKTMCRKTDIHFAYKSTHTEHRQIVNRIKLMQFEIKGVEERLIELSRI</sequence>
<feature type="transmembrane region" description="Helical" evidence="1">
    <location>
        <begin position="48"/>
        <end position="74"/>
    </location>
</feature>
<dbReference type="PANTHER" id="PTHR47735">
    <property type="entry name" value="POTASSIUM VOLTAGE-GATED CHANNEL SUBFAMILY KQT MEMBER 4"/>
    <property type="match status" value="1"/>
</dbReference>
<dbReference type="Proteomes" id="UP000728032">
    <property type="component" value="Unassembled WGS sequence"/>
</dbReference>
<keyword evidence="1" id="KW-0812">Transmembrane</keyword>
<keyword evidence="1" id="KW-1133">Transmembrane helix</keyword>
<dbReference type="EMBL" id="OC915960">
    <property type="protein sequence ID" value="CAD7642598.1"/>
    <property type="molecule type" value="Genomic_DNA"/>
</dbReference>